<feature type="compositionally biased region" description="Basic and acidic residues" evidence="1">
    <location>
        <begin position="349"/>
        <end position="363"/>
    </location>
</feature>
<reference evidence="2 3" key="1">
    <citation type="journal article" date="2018" name="Cell">
        <title>The Chara Genome: Secondary Complexity and Implications for Plant Terrestrialization.</title>
        <authorList>
            <person name="Nishiyama T."/>
            <person name="Sakayama H."/>
            <person name="Vries J.D."/>
            <person name="Buschmann H."/>
            <person name="Saint-Marcoux D."/>
            <person name="Ullrich K.K."/>
            <person name="Haas F.B."/>
            <person name="Vanderstraeten L."/>
            <person name="Becker D."/>
            <person name="Lang D."/>
            <person name="Vosolsobe S."/>
            <person name="Rombauts S."/>
            <person name="Wilhelmsson P.K.I."/>
            <person name="Janitza P."/>
            <person name="Kern R."/>
            <person name="Heyl A."/>
            <person name="Rumpler F."/>
            <person name="Villalobos L.I.A.C."/>
            <person name="Clay J.M."/>
            <person name="Skokan R."/>
            <person name="Toyoda A."/>
            <person name="Suzuki Y."/>
            <person name="Kagoshima H."/>
            <person name="Schijlen E."/>
            <person name="Tajeshwar N."/>
            <person name="Catarino B."/>
            <person name="Hetherington A.J."/>
            <person name="Saltykova A."/>
            <person name="Bonnot C."/>
            <person name="Breuninger H."/>
            <person name="Symeonidi A."/>
            <person name="Radhakrishnan G.V."/>
            <person name="Van Nieuwerburgh F."/>
            <person name="Deforce D."/>
            <person name="Chang C."/>
            <person name="Karol K.G."/>
            <person name="Hedrich R."/>
            <person name="Ulvskov P."/>
            <person name="Glockner G."/>
            <person name="Delwiche C.F."/>
            <person name="Petrasek J."/>
            <person name="Van de Peer Y."/>
            <person name="Friml J."/>
            <person name="Beilby M."/>
            <person name="Dolan L."/>
            <person name="Kohara Y."/>
            <person name="Sugano S."/>
            <person name="Fujiyama A."/>
            <person name="Delaux P.-M."/>
            <person name="Quint M."/>
            <person name="TheiBen G."/>
            <person name="Hagemann M."/>
            <person name="Harholt J."/>
            <person name="Dunand C."/>
            <person name="Zachgo S."/>
            <person name="Langdale J."/>
            <person name="Maumus F."/>
            <person name="Straeten D.V.D."/>
            <person name="Gould S.B."/>
            <person name="Rensing S.A."/>
        </authorList>
    </citation>
    <scope>NUCLEOTIDE SEQUENCE [LARGE SCALE GENOMIC DNA]</scope>
    <source>
        <strain evidence="2 3">S276</strain>
    </source>
</reference>
<sequence>MVDGCRRWWRKKVEEGGRRLAWVDGCRRSWRKKVQGGRLWWMGVGDGGGRRCKVVGYGGWVWVMVGEEGARWLAMVDGFESTGSAVANCSPAFAAQAKQLEELINHVVASLGDISQFAGASIVSNQLQTLSDHVQQRTVAVVKEWKMSNFKIEKFYDYHKTDPLQWWMAFNAEADVHHTPPLRRLDTLYLQLIGGAQAFTTHMAVTLECTIATLHTKITWEEFEKKWKTRFMVNNDKRHALNKIVRMFQGQQPSWEWLTEWQRLVVTPELNLPFNAIRAEFFACSCDALTAALGSEFQYETFDEMISKARELIQGNRHAANEARQQPGYVEKGKGQRTPQVPAIQQGSSKDHAAASTSSDREAAAAIPPQCSRPRGGKHK</sequence>
<name>A0A388L6R8_CHABU</name>
<protein>
    <recommendedName>
        <fullName evidence="4">Retrotransposon gag domain-containing protein</fullName>
    </recommendedName>
</protein>
<evidence type="ECO:0000313" key="2">
    <source>
        <dbReference type="EMBL" id="GBG77995.1"/>
    </source>
</evidence>
<feature type="non-terminal residue" evidence="2">
    <location>
        <position position="380"/>
    </location>
</feature>
<evidence type="ECO:0000313" key="3">
    <source>
        <dbReference type="Proteomes" id="UP000265515"/>
    </source>
</evidence>
<evidence type="ECO:0008006" key="4">
    <source>
        <dbReference type="Google" id="ProtNLM"/>
    </source>
</evidence>
<feature type="region of interest" description="Disordered" evidence="1">
    <location>
        <begin position="317"/>
        <end position="380"/>
    </location>
</feature>
<evidence type="ECO:0000256" key="1">
    <source>
        <dbReference type="SAM" id="MobiDB-lite"/>
    </source>
</evidence>
<dbReference type="Gramene" id="GBG77995">
    <property type="protein sequence ID" value="GBG77995"/>
    <property type="gene ID" value="CBR_g25928"/>
</dbReference>
<gene>
    <name evidence="2" type="ORF">CBR_g25928</name>
</gene>
<dbReference type="EMBL" id="BFEA01000283">
    <property type="protein sequence ID" value="GBG77995.1"/>
    <property type="molecule type" value="Genomic_DNA"/>
</dbReference>
<comment type="caution">
    <text evidence="2">The sequence shown here is derived from an EMBL/GenBank/DDBJ whole genome shotgun (WGS) entry which is preliminary data.</text>
</comment>
<keyword evidence="3" id="KW-1185">Reference proteome</keyword>
<organism evidence="2 3">
    <name type="scientific">Chara braunii</name>
    <name type="common">Braun's stonewort</name>
    <dbReference type="NCBI Taxonomy" id="69332"/>
    <lineage>
        <taxon>Eukaryota</taxon>
        <taxon>Viridiplantae</taxon>
        <taxon>Streptophyta</taxon>
        <taxon>Charophyceae</taxon>
        <taxon>Charales</taxon>
        <taxon>Characeae</taxon>
        <taxon>Chara</taxon>
    </lineage>
</organism>
<dbReference type="Proteomes" id="UP000265515">
    <property type="component" value="Unassembled WGS sequence"/>
</dbReference>
<proteinExistence type="predicted"/>
<accession>A0A388L6R8</accession>
<feature type="compositionally biased region" description="Polar residues" evidence="1">
    <location>
        <begin position="337"/>
        <end position="348"/>
    </location>
</feature>
<dbReference type="AlphaFoldDB" id="A0A388L6R8"/>